<sequence>MISVTCAISLSPLSLLSPSSVAAVPFAYFQHSFRCKPFNFCCYHRRLFLLLLFLLLLLLLLFIWPLAWPQPGAELELRCIRWGGVVSPVVAAGNELLSCANQDAHKQDATNLG</sequence>
<evidence type="ECO:0000313" key="3">
    <source>
        <dbReference type="Proteomes" id="UP000626109"/>
    </source>
</evidence>
<reference evidence="2" key="1">
    <citation type="submission" date="2021-02" db="EMBL/GenBank/DDBJ databases">
        <authorList>
            <person name="Dougan E. K."/>
            <person name="Rhodes N."/>
            <person name="Thang M."/>
            <person name="Chan C."/>
        </authorList>
    </citation>
    <scope>NUCLEOTIDE SEQUENCE</scope>
</reference>
<dbReference type="EMBL" id="CAJNNW010033573">
    <property type="protein sequence ID" value="CAE8719556.1"/>
    <property type="molecule type" value="Genomic_DNA"/>
</dbReference>
<organism evidence="2 3">
    <name type="scientific">Polarella glacialis</name>
    <name type="common">Dinoflagellate</name>
    <dbReference type="NCBI Taxonomy" id="89957"/>
    <lineage>
        <taxon>Eukaryota</taxon>
        <taxon>Sar</taxon>
        <taxon>Alveolata</taxon>
        <taxon>Dinophyceae</taxon>
        <taxon>Suessiales</taxon>
        <taxon>Suessiaceae</taxon>
        <taxon>Polarella</taxon>
    </lineage>
</organism>
<comment type="caution">
    <text evidence="2">The sequence shown here is derived from an EMBL/GenBank/DDBJ whole genome shotgun (WGS) entry which is preliminary data.</text>
</comment>
<dbReference type="AlphaFoldDB" id="A0A813L546"/>
<keyword evidence="1" id="KW-0812">Transmembrane</keyword>
<keyword evidence="1" id="KW-1133">Transmembrane helix</keyword>
<evidence type="ECO:0000313" key="2">
    <source>
        <dbReference type="EMBL" id="CAE8719556.1"/>
    </source>
</evidence>
<gene>
    <name evidence="2" type="ORF">PGLA2088_LOCUS40731</name>
</gene>
<evidence type="ECO:0000256" key="1">
    <source>
        <dbReference type="SAM" id="Phobius"/>
    </source>
</evidence>
<dbReference type="Proteomes" id="UP000626109">
    <property type="component" value="Unassembled WGS sequence"/>
</dbReference>
<proteinExistence type="predicted"/>
<keyword evidence="1" id="KW-0472">Membrane</keyword>
<name>A0A813L546_POLGL</name>
<feature type="transmembrane region" description="Helical" evidence="1">
    <location>
        <begin position="47"/>
        <end position="68"/>
    </location>
</feature>
<protein>
    <submittedName>
        <fullName evidence="2">Uncharacterized protein</fullName>
    </submittedName>
</protein>
<accession>A0A813L546</accession>